<geneLocation type="plasmid" evidence="1 2">
    <name>unnamed1</name>
</geneLocation>
<reference evidence="1 2" key="1">
    <citation type="submission" date="2023-02" db="EMBL/GenBank/DDBJ databases">
        <title>Pathogen: clinical or host-associated sample.</title>
        <authorList>
            <person name="Hergert J."/>
            <person name="Casey R."/>
            <person name="Wagner J."/>
            <person name="Young E.L."/>
            <person name="Oakeson K.F."/>
        </authorList>
    </citation>
    <scope>NUCLEOTIDE SEQUENCE [LARGE SCALE GENOMIC DNA]</scope>
    <source>
        <strain evidence="1 2">2022CK-00829</strain>
        <plasmid evidence="1 2">unnamed1</plasmid>
    </source>
</reference>
<gene>
    <name evidence="1" type="ORF">PUW25_25595</name>
</gene>
<dbReference type="RefSeq" id="WP_274338763.1">
    <property type="nucleotide sequence ID" value="NZ_CP118109.1"/>
</dbReference>
<evidence type="ECO:0000313" key="1">
    <source>
        <dbReference type="EMBL" id="WDI05186.1"/>
    </source>
</evidence>
<accession>A0ABY7XK80</accession>
<protein>
    <submittedName>
        <fullName evidence="1">Uncharacterized protein</fullName>
    </submittedName>
</protein>
<name>A0ABY7XK80_9BACL</name>
<keyword evidence="1" id="KW-0614">Plasmid</keyword>
<organism evidence="1 2">
    <name type="scientific">Paenibacillus urinalis</name>
    <dbReference type="NCBI Taxonomy" id="521520"/>
    <lineage>
        <taxon>Bacteria</taxon>
        <taxon>Bacillati</taxon>
        <taxon>Bacillota</taxon>
        <taxon>Bacilli</taxon>
        <taxon>Bacillales</taxon>
        <taxon>Paenibacillaceae</taxon>
        <taxon>Paenibacillus</taxon>
    </lineage>
</organism>
<dbReference type="EMBL" id="CP118109">
    <property type="protein sequence ID" value="WDI05186.1"/>
    <property type="molecule type" value="Genomic_DNA"/>
</dbReference>
<keyword evidence="2" id="KW-1185">Reference proteome</keyword>
<sequence>MKNVFIFDDPEFQQMHWDFDPTGYEQDIHTYKPCGCIDDHFCLECVPF</sequence>
<proteinExistence type="predicted"/>
<evidence type="ECO:0000313" key="2">
    <source>
        <dbReference type="Proteomes" id="UP001221519"/>
    </source>
</evidence>
<dbReference type="Proteomes" id="UP001221519">
    <property type="component" value="Plasmid unnamed1"/>
</dbReference>